<protein>
    <recommendedName>
        <fullName evidence="3">Peptidase S9 prolyl oligopeptidase catalytic domain-containing protein</fullName>
    </recommendedName>
</protein>
<sequence length="183" mass="20172">MKNLPPTAPGDSTLRIDPNSISVSGLSAGGYMAVQMHVAHSEVFMGVGVLAGGTSYNWFAMHSFQTRNMSGRMLQEEQNALRAQFILDMKYLTLHSLNPYTTGPYMCAGNNLFTATGACMEYPNQIDVSDLQQMTRDRAYAGSIDAVENMQNDRVFLYSGYVDTVVRQGRMLTSSSYSLFACN</sequence>
<name>A0ABP0FXX4_CLALP</name>
<dbReference type="InterPro" id="IPR029058">
    <property type="entry name" value="AB_hydrolase_fold"/>
</dbReference>
<dbReference type="EMBL" id="CAWYQH010000097">
    <property type="protein sequence ID" value="CAK8684446.1"/>
    <property type="molecule type" value="Genomic_DNA"/>
</dbReference>
<dbReference type="PANTHER" id="PTHR42972:SF8">
    <property type="entry name" value="POLYHYDROXYBUTYRATE DEPOLYMERASE"/>
    <property type="match status" value="1"/>
</dbReference>
<comment type="caution">
    <text evidence="1">The sequence shown here is derived from an EMBL/GenBank/DDBJ whole genome shotgun (WGS) entry which is preliminary data.</text>
</comment>
<proteinExistence type="predicted"/>
<dbReference type="PANTHER" id="PTHR42972">
    <property type="entry name" value="TOL-PAL SYSTEM PROTEIN TOLB"/>
    <property type="match status" value="1"/>
</dbReference>
<dbReference type="Proteomes" id="UP001642483">
    <property type="component" value="Unassembled WGS sequence"/>
</dbReference>
<dbReference type="Gene3D" id="3.40.50.1820">
    <property type="entry name" value="alpha/beta hydrolase"/>
    <property type="match status" value="1"/>
</dbReference>
<evidence type="ECO:0000313" key="1">
    <source>
        <dbReference type="EMBL" id="CAK8684446.1"/>
    </source>
</evidence>
<dbReference type="SUPFAM" id="SSF53474">
    <property type="entry name" value="alpha/beta-Hydrolases"/>
    <property type="match status" value="1"/>
</dbReference>
<organism evidence="1 2">
    <name type="scientific">Clavelina lepadiformis</name>
    <name type="common">Light-bulb sea squirt</name>
    <name type="synonym">Ascidia lepadiformis</name>
    <dbReference type="NCBI Taxonomy" id="159417"/>
    <lineage>
        <taxon>Eukaryota</taxon>
        <taxon>Metazoa</taxon>
        <taxon>Chordata</taxon>
        <taxon>Tunicata</taxon>
        <taxon>Ascidiacea</taxon>
        <taxon>Aplousobranchia</taxon>
        <taxon>Clavelinidae</taxon>
        <taxon>Clavelina</taxon>
    </lineage>
</organism>
<evidence type="ECO:0000313" key="2">
    <source>
        <dbReference type="Proteomes" id="UP001642483"/>
    </source>
</evidence>
<reference evidence="1 2" key="1">
    <citation type="submission" date="2024-02" db="EMBL/GenBank/DDBJ databases">
        <authorList>
            <person name="Daric V."/>
            <person name="Darras S."/>
        </authorList>
    </citation>
    <scope>NUCLEOTIDE SEQUENCE [LARGE SCALE GENOMIC DNA]</scope>
</reference>
<gene>
    <name evidence="1" type="ORF">CVLEPA_LOCUS15429</name>
</gene>
<accession>A0ABP0FXX4</accession>
<keyword evidence="2" id="KW-1185">Reference proteome</keyword>
<evidence type="ECO:0008006" key="3">
    <source>
        <dbReference type="Google" id="ProtNLM"/>
    </source>
</evidence>